<dbReference type="Proteomes" id="UP000196158">
    <property type="component" value="Unassembled WGS sequence"/>
</dbReference>
<name>A0A1X7R0Q3_9SACH</name>
<dbReference type="OrthoDB" id="4070108at2759"/>
<protein>
    <submittedName>
        <fullName evidence="2">Uncharacterized protein</fullName>
    </submittedName>
</protein>
<gene>
    <name evidence="2" type="ORF">KASA_0P04697G</name>
</gene>
<accession>A0A1X7R0Q3</accession>
<evidence type="ECO:0000313" key="2">
    <source>
        <dbReference type="EMBL" id="SMN19283.1"/>
    </source>
</evidence>
<evidence type="ECO:0000313" key="3">
    <source>
        <dbReference type="Proteomes" id="UP000196158"/>
    </source>
</evidence>
<evidence type="ECO:0000256" key="1">
    <source>
        <dbReference type="SAM" id="MobiDB-lite"/>
    </source>
</evidence>
<reference evidence="2 3" key="1">
    <citation type="submission" date="2017-04" db="EMBL/GenBank/DDBJ databases">
        <authorList>
            <person name="Afonso C.L."/>
            <person name="Miller P.J."/>
            <person name="Scott M.A."/>
            <person name="Spackman E."/>
            <person name="Goraichik I."/>
            <person name="Dimitrov K.M."/>
            <person name="Suarez D.L."/>
            <person name="Swayne D.E."/>
        </authorList>
    </citation>
    <scope>NUCLEOTIDE SEQUENCE [LARGE SCALE GENOMIC DNA]</scope>
</reference>
<feature type="region of interest" description="Disordered" evidence="1">
    <location>
        <begin position="303"/>
        <end position="338"/>
    </location>
</feature>
<organism evidence="2 3">
    <name type="scientific">Maudiozyma saulgeensis</name>
    <dbReference type="NCBI Taxonomy" id="1789683"/>
    <lineage>
        <taxon>Eukaryota</taxon>
        <taxon>Fungi</taxon>
        <taxon>Dikarya</taxon>
        <taxon>Ascomycota</taxon>
        <taxon>Saccharomycotina</taxon>
        <taxon>Saccharomycetes</taxon>
        <taxon>Saccharomycetales</taxon>
        <taxon>Saccharomycetaceae</taxon>
        <taxon>Maudiozyma</taxon>
    </lineage>
</organism>
<dbReference type="EMBL" id="FXLY01000003">
    <property type="protein sequence ID" value="SMN19283.1"/>
    <property type="molecule type" value="Genomic_DNA"/>
</dbReference>
<proteinExistence type="predicted"/>
<keyword evidence="3" id="KW-1185">Reference proteome</keyword>
<feature type="compositionally biased region" description="Low complexity" evidence="1">
    <location>
        <begin position="237"/>
        <end position="252"/>
    </location>
</feature>
<feature type="region of interest" description="Disordered" evidence="1">
    <location>
        <begin position="211"/>
        <end position="252"/>
    </location>
</feature>
<sequence length="338" mass="39573">MNKSIEGLKLIKTFQNTDDLAKYFFDLQEEYNIELCLNRIDSNNLKISCSSYGYDNDNNDIPYYIIRYNNVEGFQLFEKNEGNWENVKVFTKLFELYSNQTIKPRINWEKYLLTHENFINSPIREPLRRSLNKLNIPWNQIDLNLFWEQFHLILLDLQGKRNFEDINILKNLISLTILRCNVIKNEINVTNRIIIQTNNLKINFENLLQSSSSSSSSSDINGNSELDMSQRESSHDSIPSLTSTNSPLSPVTSDNGIYTYHKNILNPMEPASATNQIVNNFNSHFKLMAEDYELFELKTKFHRRKSTGTTSTTTVRRRRNKDQNTNNKLRVSKVKSRN</sequence>
<dbReference type="AlphaFoldDB" id="A0A1X7R0Q3"/>